<dbReference type="PANTHER" id="PTHR47634">
    <property type="entry name" value="PROTEIN KINASE DOMAIN-CONTAINING PROTEIN-RELATED"/>
    <property type="match status" value="1"/>
</dbReference>
<proteinExistence type="predicted"/>
<dbReference type="Proteomes" id="UP000226031">
    <property type="component" value="Unassembled WGS sequence"/>
</dbReference>
<dbReference type="SUPFAM" id="SSF56112">
    <property type="entry name" value="Protein kinase-like (PK-like)"/>
    <property type="match status" value="1"/>
</dbReference>
<dbReference type="Pfam" id="PF00069">
    <property type="entry name" value="Pkinase"/>
    <property type="match status" value="1"/>
</dbReference>
<dbReference type="STRING" id="73230.A0A2B7ZDT8"/>
<dbReference type="AlphaFoldDB" id="A0A2B7ZDT8"/>
<dbReference type="GO" id="GO:0050684">
    <property type="term" value="P:regulation of mRNA processing"/>
    <property type="evidence" value="ECO:0007669"/>
    <property type="project" value="TreeGrafter"/>
</dbReference>
<keyword evidence="4 9" id="KW-0547">Nucleotide-binding</keyword>
<dbReference type="InterPro" id="IPR011009">
    <property type="entry name" value="Kinase-like_dom_sf"/>
</dbReference>
<evidence type="ECO:0000259" key="11">
    <source>
        <dbReference type="PROSITE" id="PS50011"/>
    </source>
</evidence>
<feature type="region of interest" description="Disordered" evidence="10">
    <location>
        <begin position="438"/>
        <end position="469"/>
    </location>
</feature>
<evidence type="ECO:0000256" key="8">
    <source>
        <dbReference type="ARBA" id="ARBA00048679"/>
    </source>
</evidence>
<evidence type="ECO:0000256" key="1">
    <source>
        <dbReference type="ARBA" id="ARBA00012513"/>
    </source>
</evidence>
<dbReference type="InterPro" id="IPR000719">
    <property type="entry name" value="Prot_kinase_dom"/>
</dbReference>
<keyword evidence="6 9" id="KW-0067">ATP-binding</keyword>
<dbReference type="Gene3D" id="3.30.200.20">
    <property type="entry name" value="Phosphorylase Kinase, domain 1"/>
    <property type="match status" value="1"/>
</dbReference>
<evidence type="ECO:0000313" key="12">
    <source>
        <dbReference type="EMBL" id="PGH34634.1"/>
    </source>
</evidence>
<dbReference type="GO" id="GO:0000245">
    <property type="term" value="P:spliceosomal complex assembly"/>
    <property type="evidence" value="ECO:0007669"/>
    <property type="project" value="TreeGrafter"/>
</dbReference>
<comment type="catalytic activity">
    <reaction evidence="8">
        <text>L-seryl-[protein] + ATP = O-phospho-L-seryl-[protein] + ADP + H(+)</text>
        <dbReference type="Rhea" id="RHEA:17989"/>
        <dbReference type="Rhea" id="RHEA-COMP:9863"/>
        <dbReference type="Rhea" id="RHEA-COMP:11604"/>
        <dbReference type="ChEBI" id="CHEBI:15378"/>
        <dbReference type="ChEBI" id="CHEBI:29999"/>
        <dbReference type="ChEBI" id="CHEBI:30616"/>
        <dbReference type="ChEBI" id="CHEBI:83421"/>
        <dbReference type="ChEBI" id="CHEBI:456216"/>
        <dbReference type="EC" id="2.7.11.1"/>
    </reaction>
</comment>
<evidence type="ECO:0000256" key="5">
    <source>
        <dbReference type="ARBA" id="ARBA00022777"/>
    </source>
</evidence>
<dbReference type="VEuPathDB" id="FungiDB:EMCG_05211"/>
<evidence type="ECO:0000256" key="9">
    <source>
        <dbReference type="PROSITE-ProRule" id="PRU10141"/>
    </source>
</evidence>
<feature type="binding site" evidence="9">
    <location>
        <position position="128"/>
    </location>
    <ligand>
        <name>ATP</name>
        <dbReference type="ChEBI" id="CHEBI:30616"/>
    </ligand>
</feature>
<dbReference type="InterPro" id="IPR017441">
    <property type="entry name" value="Protein_kinase_ATP_BS"/>
</dbReference>
<evidence type="ECO:0000256" key="7">
    <source>
        <dbReference type="ARBA" id="ARBA00047899"/>
    </source>
</evidence>
<comment type="catalytic activity">
    <reaction evidence="7">
        <text>L-threonyl-[protein] + ATP = O-phospho-L-threonyl-[protein] + ADP + H(+)</text>
        <dbReference type="Rhea" id="RHEA:46608"/>
        <dbReference type="Rhea" id="RHEA-COMP:11060"/>
        <dbReference type="Rhea" id="RHEA-COMP:11605"/>
        <dbReference type="ChEBI" id="CHEBI:15378"/>
        <dbReference type="ChEBI" id="CHEBI:30013"/>
        <dbReference type="ChEBI" id="CHEBI:30616"/>
        <dbReference type="ChEBI" id="CHEBI:61977"/>
        <dbReference type="ChEBI" id="CHEBI:456216"/>
        <dbReference type="EC" id="2.7.11.1"/>
    </reaction>
</comment>
<dbReference type="PANTHER" id="PTHR47634:SF9">
    <property type="entry name" value="PROTEIN KINASE DOMAIN-CONTAINING PROTEIN-RELATED"/>
    <property type="match status" value="1"/>
</dbReference>
<evidence type="ECO:0000256" key="3">
    <source>
        <dbReference type="ARBA" id="ARBA00022679"/>
    </source>
</evidence>
<dbReference type="Gene3D" id="1.10.510.10">
    <property type="entry name" value="Transferase(Phosphotransferase) domain 1"/>
    <property type="match status" value="1"/>
</dbReference>
<keyword evidence="3" id="KW-0808">Transferase</keyword>
<organism evidence="12 13">
    <name type="scientific">[Emmonsia] crescens</name>
    <dbReference type="NCBI Taxonomy" id="73230"/>
    <lineage>
        <taxon>Eukaryota</taxon>
        <taxon>Fungi</taxon>
        <taxon>Dikarya</taxon>
        <taxon>Ascomycota</taxon>
        <taxon>Pezizomycotina</taxon>
        <taxon>Eurotiomycetes</taxon>
        <taxon>Eurotiomycetidae</taxon>
        <taxon>Onygenales</taxon>
        <taxon>Ajellomycetaceae</taxon>
        <taxon>Emergomyces</taxon>
    </lineage>
</organism>
<feature type="domain" description="Protein kinase" evidence="11">
    <location>
        <begin position="96"/>
        <end position="444"/>
    </location>
</feature>
<protein>
    <recommendedName>
        <fullName evidence="1">non-specific serine/threonine protein kinase</fullName>
        <ecNumber evidence="1">2.7.11.1</ecNumber>
    </recommendedName>
</protein>
<dbReference type="GO" id="GO:0005524">
    <property type="term" value="F:ATP binding"/>
    <property type="evidence" value="ECO:0007669"/>
    <property type="project" value="UniProtKB-UniRule"/>
</dbReference>
<feature type="compositionally biased region" description="Basic and acidic residues" evidence="10">
    <location>
        <begin position="454"/>
        <end position="469"/>
    </location>
</feature>
<keyword evidence="5 12" id="KW-0418">Kinase</keyword>
<keyword evidence="13" id="KW-1185">Reference proteome</keyword>
<keyword evidence="2" id="KW-0723">Serine/threonine-protein kinase</keyword>
<dbReference type="PROSITE" id="PS50011">
    <property type="entry name" value="PROTEIN_KINASE_DOM"/>
    <property type="match status" value="1"/>
</dbReference>
<evidence type="ECO:0000313" key="13">
    <source>
        <dbReference type="Proteomes" id="UP000226031"/>
    </source>
</evidence>
<sequence>MSSLQDCTRRVFAAKSHYRPYLSSSIRNRHLVLQPGTIVARAMASSPAKRLAPRSFPTSGFKVIGHSELFQEETLPGYKSELYYPVHIGEVFNERYQVMGKLGYGVTSTVWLARDLVEPDDPGYVALKVYVGDLFRGDEIAIYERIKAATAKQNHLGHETIRKCLSSFEVQGPQRKKHTCIVHEALGMTMEHILLNYVPDRAFKIEEIKMFILEILIGLDFLHTEARIIHTDLQLKNLLLPVGNSYSYEEFVEGECNDPVERKILKDRTIYNTRHLSQAIKGLPRICDFGEARFVDGECELNDDIMPDVYRAPEVVMRMAWNNKIDIWSVAMVAWDLLAKRTLFHRQDPETKEPDDRYLLAEMTAVLGPPPPEFVRRSPVCQVFWDKNGKWKNAVPIPDLTLEKLAADIEGKDKEGFLCFLRRILRWLPEDRPTTEELVYDPWLGVGPDEQSQTEDKNKERVEEVPPPS</sequence>
<accession>A0A2B7ZDT8</accession>
<gene>
    <name evidence="12" type="ORF">GX50_02524</name>
</gene>
<evidence type="ECO:0000256" key="2">
    <source>
        <dbReference type="ARBA" id="ARBA00022527"/>
    </source>
</evidence>
<dbReference type="EMBL" id="PDND01000036">
    <property type="protein sequence ID" value="PGH34634.1"/>
    <property type="molecule type" value="Genomic_DNA"/>
</dbReference>
<dbReference type="GO" id="GO:0004674">
    <property type="term" value="F:protein serine/threonine kinase activity"/>
    <property type="evidence" value="ECO:0007669"/>
    <property type="project" value="UniProtKB-KW"/>
</dbReference>
<evidence type="ECO:0000256" key="6">
    <source>
        <dbReference type="ARBA" id="ARBA00022840"/>
    </source>
</evidence>
<dbReference type="SMART" id="SM00220">
    <property type="entry name" value="S_TKc"/>
    <property type="match status" value="1"/>
</dbReference>
<name>A0A2B7ZDT8_9EURO</name>
<reference evidence="12 13" key="1">
    <citation type="submission" date="2017-10" db="EMBL/GenBank/DDBJ databases">
        <title>Comparative genomics in systemic dimorphic fungi from Ajellomycetaceae.</title>
        <authorList>
            <person name="Munoz J.F."/>
            <person name="Mcewen J.G."/>
            <person name="Clay O.K."/>
            <person name="Cuomo C.A."/>
        </authorList>
    </citation>
    <scope>NUCLEOTIDE SEQUENCE [LARGE SCALE GENOMIC DNA]</scope>
    <source>
        <strain evidence="12 13">UAMH4076</strain>
    </source>
</reference>
<dbReference type="InterPro" id="IPR051334">
    <property type="entry name" value="SRPK"/>
</dbReference>
<comment type="caution">
    <text evidence="12">The sequence shown here is derived from an EMBL/GenBank/DDBJ whole genome shotgun (WGS) entry which is preliminary data.</text>
</comment>
<evidence type="ECO:0000256" key="4">
    <source>
        <dbReference type="ARBA" id="ARBA00022741"/>
    </source>
</evidence>
<dbReference type="PROSITE" id="PS00107">
    <property type="entry name" value="PROTEIN_KINASE_ATP"/>
    <property type="match status" value="1"/>
</dbReference>
<dbReference type="EC" id="2.7.11.1" evidence="1"/>
<evidence type="ECO:0000256" key="10">
    <source>
        <dbReference type="SAM" id="MobiDB-lite"/>
    </source>
</evidence>